<proteinExistence type="predicted"/>
<dbReference type="Proteomes" id="UP000245820">
    <property type="component" value="Chromosome"/>
</dbReference>
<dbReference type="PROSITE" id="PS51257">
    <property type="entry name" value="PROKAR_LIPOPROTEIN"/>
    <property type="match status" value="1"/>
</dbReference>
<protein>
    <submittedName>
        <fullName evidence="1">Uncharacterized protein</fullName>
    </submittedName>
</protein>
<dbReference type="KEGG" id="mtim:DIR46_03110"/>
<dbReference type="EMBL" id="CP029343">
    <property type="protein sequence ID" value="AWL03534.1"/>
    <property type="molecule type" value="Genomic_DNA"/>
</dbReference>
<dbReference type="RefSeq" id="WP_109343937.1">
    <property type="nucleotide sequence ID" value="NZ_CP029343.1"/>
</dbReference>
<sequence length="93" mass="9831">MASDIDRDLETAIGLVWGHLKARQYPQAAILAGGCLSLWPGQPMLVLLAAYAAGELGEPLTPQLRGQLDRSRHADLAALVLRRAAPAHAGEAP</sequence>
<accession>A0A2S2DDW8</accession>
<organism evidence="1 2">
    <name type="scientific">Massilia oculi</name>
    <dbReference type="NCBI Taxonomy" id="945844"/>
    <lineage>
        <taxon>Bacteria</taxon>
        <taxon>Pseudomonadati</taxon>
        <taxon>Pseudomonadota</taxon>
        <taxon>Betaproteobacteria</taxon>
        <taxon>Burkholderiales</taxon>
        <taxon>Oxalobacteraceae</taxon>
        <taxon>Telluria group</taxon>
        <taxon>Massilia</taxon>
    </lineage>
</organism>
<reference evidence="1 2" key="1">
    <citation type="submission" date="2018-05" db="EMBL/GenBank/DDBJ databases">
        <title>Complete genome sequence of Massilia oculi sp. nov. CCUG 43427T (=DSM 26321T), the type strain of M. oculi, and comparison with genome sequences of other Massilia strains.</title>
        <authorList>
            <person name="Zhu B."/>
        </authorList>
    </citation>
    <scope>NUCLEOTIDE SEQUENCE [LARGE SCALE GENOMIC DNA]</scope>
    <source>
        <strain evidence="1 2">CCUG 43427</strain>
    </source>
</reference>
<evidence type="ECO:0000313" key="1">
    <source>
        <dbReference type="EMBL" id="AWL03534.1"/>
    </source>
</evidence>
<name>A0A2S2DDW8_9BURK</name>
<gene>
    <name evidence="1" type="ORF">DIR46_03110</name>
</gene>
<dbReference type="OrthoDB" id="8777936at2"/>
<keyword evidence="2" id="KW-1185">Reference proteome</keyword>
<evidence type="ECO:0000313" key="2">
    <source>
        <dbReference type="Proteomes" id="UP000245820"/>
    </source>
</evidence>
<dbReference type="AlphaFoldDB" id="A0A2S2DDW8"/>